<feature type="domain" description="Sigma-54 factor interaction" evidence="6">
    <location>
        <begin position="346"/>
        <end position="576"/>
    </location>
</feature>
<dbReference type="GO" id="GO:0006355">
    <property type="term" value="P:regulation of DNA-templated transcription"/>
    <property type="evidence" value="ECO:0007669"/>
    <property type="project" value="InterPro"/>
</dbReference>
<dbReference type="PANTHER" id="PTHR32071:SF57">
    <property type="entry name" value="C4-DICARBOXYLATE TRANSPORT TRANSCRIPTIONAL REGULATORY PROTEIN DCTD"/>
    <property type="match status" value="1"/>
</dbReference>
<dbReference type="Gene3D" id="3.40.50.300">
    <property type="entry name" value="P-loop containing nucleotide triphosphate hydrolases"/>
    <property type="match status" value="1"/>
</dbReference>
<keyword evidence="8" id="KW-1185">Reference proteome</keyword>
<proteinExistence type="predicted"/>
<dbReference type="PROSITE" id="PS50045">
    <property type="entry name" value="SIGMA54_INTERACT_4"/>
    <property type="match status" value="1"/>
</dbReference>
<dbReference type="Pfam" id="PF00158">
    <property type="entry name" value="Sigma54_activat"/>
    <property type="match status" value="1"/>
</dbReference>
<dbReference type="Pfam" id="PF25601">
    <property type="entry name" value="AAA_lid_14"/>
    <property type="match status" value="1"/>
</dbReference>
<dbReference type="SUPFAM" id="SSF46689">
    <property type="entry name" value="Homeodomain-like"/>
    <property type="match status" value="1"/>
</dbReference>
<dbReference type="Pfam" id="PF02954">
    <property type="entry name" value="HTH_8"/>
    <property type="match status" value="1"/>
</dbReference>
<keyword evidence="4" id="KW-0238">DNA-binding</keyword>
<dbReference type="AlphaFoldDB" id="A0A511VBC3"/>
<evidence type="ECO:0000256" key="3">
    <source>
        <dbReference type="ARBA" id="ARBA00023015"/>
    </source>
</evidence>
<keyword evidence="3" id="KW-0805">Transcription regulation</keyword>
<dbReference type="GO" id="GO:0043565">
    <property type="term" value="F:sequence-specific DNA binding"/>
    <property type="evidence" value="ECO:0007669"/>
    <property type="project" value="InterPro"/>
</dbReference>
<dbReference type="PRINTS" id="PR01590">
    <property type="entry name" value="HTHFIS"/>
</dbReference>
<sequence>MSPYLAFHSTSELYGKMKELENLWEKFVLTNSPPEKLRYLIYESWKRCQEYEVDPKKKQSAISLNNDQLLEIMNHSRLFEAAVQIMDDLSKQIRGTGYLATLCDSEGRIIYLDGDQKVLKEAELMNFLIGADWSEKAIGTNAIGTSLATGHPVQIFSAEHYCQGCHPWICSSAPIKDPLTGRILGVVDLTGLSFEAQPHTLGIATMTANFIQKRYKEISYSTLQYLHHYFTQVVKRKNGEAIILFDLSFNIINGTEKALKLLNIQHWQQIGSIPGIKQLQNFLLNQVHICKESYLDQLKLHVHVEEINIQLERIGFLVYLQPQQSKDIVSSPGFCYDSSHQKWSEIIGQSEKFQSTIRKCQLVAPTSASVLITGESGTGKERIARTLHQTSLRHNSPFLAINCGSIPKELMASELFGYEPGTFTGGNSRGKRGKFEEANGGTLFLDEIGEMPLDLQVHLLRVLQEKEIVRLGSSHPIPVDVRIIAATHQNIPKLIQEGKFRTDLYYRLNVVELHIPPLRERDHDIILLTEHFLKRFSTKYNKTILSIDTDVISFFKTCQWPGNIRELENTIEHAVLFCLTNKITLSDLPRSLLEKERAPLLLQSSPNNEEKSMIIRYIEEANGNLSEVARRLNIARTTLYRKMDKYGISKH</sequence>
<dbReference type="OrthoDB" id="9771372at2"/>
<dbReference type="InterPro" id="IPR009057">
    <property type="entry name" value="Homeodomain-like_sf"/>
</dbReference>
<dbReference type="InterPro" id="IPR002078">
    <property type="entry name" value="Sigma_54_int"/>
</dbReference>
<dbReference type="InterPro" id="IPR003593">
    <property type="entry name" value="AAA+_ATPase"/>
</dbReference>
<dbReference type="RefSeq" id="WP_146811744.1">
    <property type="nucleotide sequence ID" value="NZ_BJXX01000168.1"/>
</dbReference>
<dbReference type="InterPro" id="IPR025944">
    <property type="entry name" value="Sigma_54_int_dom_CS"/>
</dbReference>
<dbReference type="Gene3D" id="1.10.8.60">
    <property type="match status" value="1"/>
</dbReference>
<evidence type="ECO:0000256" key="2">
    <source>
        <dbReference type="ARBA" id="ARBA00022840"/>
    </source>
</evidence>
<dbReference type="GO" id="GO:0005524">
    <property type="term" value="F:ATP binding"/>
    <property type="evidence" value="ECO:0007669"/>
    <property type="project" value="UniProtKB-KW"/>
</dbReference>
<dbReference type="InterPro" id="IPR025943">
    <property type="entry name" value="Sigma_54_int_dom_ATP-bd_2"/>
</dbReference>
<gene>
    <name evidence="7" type="primary">acoR_2</name>
    <name evidence="7" type="ORF">ADA01nite_35790</name>
</gene>
<accession>A0A511VBC3</accession>
<evidence type="ECO:0000256" key="1">
    <source>
        <dbReference type="ARBA" id="ARBA00022741"/>
    </source>
</evidence>
<dbReference type="Pfam" id="PF01590">
    <property type="entry name" value="GAF"/>
    <property type="match status" value="1"/>
</dbReference>
<protein>
    <submittedName>
        <fullName evidence="7">Signal-transduction and transcriptional-control protein</fullName>
    </submittedName>
</protein>
<name>A0A511VBC3_9BACL</name>
<dbReference type="PROSITE" id="PS00675">
    <property type="entry name" value="SIGMA54_INTERACT_1"/>
    <property type="match status" value="1"/>
</dbReference>
<evidence type="ECO:0000313" key="8">
    <source>
        <dbReference type="Proteomes" id="UP000321157"/>
    </source>
</evidence>
<dbReference type="Proteomes" id="UP000321157">
    <property type="component" value="Unassembled WGS sequence"/>
</dbReference>
<dbReference type="CDD" id="cd00009">
    <property type="entry name" value="AAA"/>
    <property type="match status" value="1"/>
</dbReference>
<organism evidence="7 8">
    <name type="scientific">Aneurinibacillus danicus</name>
    <dbReference type="NCBI Taxonomy" id="267746"/>
    <lineage>
        <taxon>Bacteria</taxon>
        <taxon>Bacillati</taxon>
        <taxon>Bacillota</taxon>
        <taxon>Bacilli</taxon>
        <taxon>Bacillales</taxon>
        <taxon>Paenibacillaceae</taxon>
        <taxon>Aneurinibacillus group</taxon>
        <taxon>Aneurinibacillus</taxon>
    </lineage>
</organism>
<dbReference type="FunFam" id="3.40.50.300:FF:000006">
    <property type="entry name" value="DNA-binding transcriptional regulator NtrC"/>
    <property type="match status" value="1"/>
</dbReference>
<dbReference type="InterPro" id="IPR027417">
    <property type="entry name" value="P-loop_NTPase"/>
</dbReference>
<dbReference type="SMART" id="SM00382">
    <property type="entry name" value="AAA"/>
    <property type="match status" value="1"/>
</dbReference>
<dbReference type="InterPro" id="IPR058031">
    <property type="entry name" value="AAA_lid_NorR"/>
</dbReference>
<keyword evidence="1" id="KW-0547">Nucleotide-binding</keyword>
<dbReference type="PROSITE" id="PS00676">
    <property type="entry name" value="SIGMA54_INTERACT_2"/>
    <property type="match status" value="1"/>
</dbReference>
<dbReference type="InterPro" id="IPR029016">
    <property type="entry name" value="GAF-like_dom_sf"/>
</dbReference>
<dbReference type="SUPFAM" id="SSF52540">
    <property type="entry name" value="P-loop containing nucleoside triphosphate hydrolases"/>
    <property type="match status" value="1"/>
</dbReference>
<evidence type="ECO:0000256" key="4">
    <source>
        <dbReference type="ARBA" id="ARBA00023125"/>
    </source>
</evidence>
<dbReference type="PANTHER" id="PTHR32071">
    <property type="entry name" value="TRANSCRIPTIONAL REGULATORY PROTEIN"/>
    <property type="match status" value="1"/>
</dbReference>
<dbReference type="InterPro" id="IPR003018">
    <property type="entry name" value="GAF"/>
</dbReference>
<dbReference type="Gene3D" id="3.30.450.40">
    <property type="match status" value="1"/>
</dbReference>
<evidence type="ECO:0000313" key="7">
    <source>
        <dbReference type="EMBL" id="GEN36119.1"/>
    </source>
</evidence>
<keyword evidence="2" id="KW-0067">ATP-binding</keyword>
<dbReference type="InterPro" id="IPR002197">
    <property type="entry name" value="HTH_Fis"/>
</dbReference>
<dbReference type="Gene3D" id="1.10.10.60">
    <property type="entry name" value="Homeodomain-like"/>
    <property type="match status" value="1"/>
</dbReference>
<dbReference type="PROSITE" id="PS00688">
    <property type="entry name" value="SIGMA54_INTERACT_3"/>
    <property type="match status" value="1"/>
</dbReference>
<keyword evidence="5" id="KW-0804">Transcription</keyword>
<evidence type="ECO:0000259" key="6">
    <source>
        <dbReference type="PROSITE" id="PS50045"/>
    </source>
</evidence>
<dbReference type="InterPro" id="IPR025662">
    <property type="entry name" value="Sigma_54_int_dom_ATP-bd_1"/>
</dbReference>
<reference evidence="7 8" key="1">
    <citation type="submission" date="2019-07" db="EMBL/GenBank/DDBJ databases">
        <title>Whole genome shotgun sequence of Aneurinibacillus danicus NBRC 102444.</title>
        <authorList>
            <person name="Hosoyama A."/>
            <person name="Uohara A."/>
            <person name="Ohji S."/>
            <person name="Ichikawa N."/>
        </authorList>
    </citation>
    <scope>NUCLEOTIDE SEQUENCE [LARGE SCALE GENOMIC DNA]</scope>
    <source>
        <strain evidence="7 8">NBRC 102444</strain>
    </source>
</reference>
<dbReference type="EMBL" id="BJXX01000168">
    <property type="protein sequence ID" value="GEN36119.1"/>
    <property type="molecule type" value="Genomic_DNA"/>
</dbReference>
<comment type="caution">
    <text evidence="7">The sequence shown here is derived from an EMBL/GenBank/DDBJ whole genome shotgun (WGS) entry which is preliminary data.</text>
</comment>
<evidence type="ECO:0000256" key="5">
    <source>
        <dbReference type="ARBA" id="ARBA00023163"/>
    </source>
</evidence>